<dbReference type="AlphaFoldDB" id="A0A392TGM3"/>
<accession>A0A392TGM3</accession>
<proteinExistence type="predicted"/>
<sequence>ARRAARAGATRKVLLLRQFFFRSLRDAQLRLARRVVLPCFAGFVFGCCAARAGGLRGAQVCKFRVDFC</sequence>
<evidence type="ECO:0000313" key="2">
    <source>
        <dbReference type="Proteomes" id="UP000265520"/>
    </source>
</evidence>
<comment type="caution">
    <text evidence="1">The sequence shown here is derived from an EMBL/GenBank/DDBJ whole genome shotgun (WGS) entry which is preliminary data.</text>
</comment>
<reference evidence="1 2" key="1">
    <citation type="journal article" date="2018" name="Front. Plant Sci.">
        <title>Red Clover (Trifolium pratense) and Zigzag Clover (T. medium) - A Picture of Genomic Similarities and Differences.</title>
        <authorList>
            <person name="Dluhosova J."/>
            <person name="Istvanek J."/>
            <person name="Nedelnik J."/>
            <person name="Repkova J."/>
        </authorList>
    </citation>
    <scope>NUCLEOTIDE SEQUENCE [LARGE SCALE GENOMIC DNA]</scope>
    <source>
        <strain evidence="2">cv. 10/8</strain>
        <tissue evidence="1">Leaf</tissue>
    </source>
</reference>
<dbReference type="EMBL" id="LXQA010578770">
    <property type="protein sequence ID" value="MCI60283.1"/>
    <property type="molecule type" value="Genomic_DNA"/>
</dbReference>
<protein>
    <submittedName>
        <fullName evidence="1">Uncharacterized protein</fullName>
    </submittedName>
</protein>
<feature type="non-terminal residue" evidence="1">
    <location>
        <position position="1"/>
    </location>
</feature>
<dbReference type="Proteomes" id="UP000265520">
    <property type="component" value="Unassembled WGS sequence"/>
</dbReference>
<evidence type="ECO:0000313" key="1">
    <source>
        <dbReference type="EMBL" id="MCI60283.1"/>
    </source>
</evidence>
<name>A0A392TGM3_9FABA</name>
<keyword evidence="2" id="KW-1185">Reference proteome</keyword>
<organism evidence="1 2">
    <name type="scientific">Trifolium medium</name>
    <dbReference type="NCBI Taxonomy" id="97028"/>
    <lineage>
        <taxon>Eukaryota</taxon>
        <taxon>Viridiplantae</taxon>
        <taxon>Streptophyta</taxon>
        <taxon>Embryophyta</taxon>
        <taxon>Tracheophyta</taxon>
        <taxon>Spermatophyta</taxon>
        <taxon>Magnoliopsida</taxon>
        <taxon>eudicotyledons</taxon>
        <taxon>Gunneridae</taxon>
        <taxon>Pentapetalae</taxon>
        <taxon>rosids</taxon>
        <taxon>fabids</taxon>
        <taxon>Fabales</taxon>
        <taxon>Fabaceae</taxon>
        <taxon>Papilionoideae</taxon>
        <taxon>50 kb inversion clade</taxon>
        <taxon>NPAAA clade</taxon>
        <taxon>Hologalegina</taxon>
        <taxon>IRL clade</taxon>
        <taxon>Trifolieae</taxon>
        <taxon>Trifolium</taxon>
    </lineage>
</organism>